<proteinExistence type="predicted"/>
<evidence type="ECO:0000256" key="4">
    <source>
        <dbReference type="ARBA" id="ARBA00023136"/>
    </source>
</evidence>
<dbReference type="AlphaFoldDB" id="A0A4Y9XSB7"/>
<evidence type="ECO:0000256" key="2">
    <source>
        <dbReference type="ARBA" id="ARBA00022692"/>
    </source>
</evidence>
<evidence type="ECO:0000256" key="5">
    <source>
        <dbReference type="SAM" id="Phobius"/>
    </source>
</evidence>
<dbReference type="EMBL" id="SEKV01001047">
    <property type="protein sequence ID" value="TFY52071.1"/>
    <property type="molecule type" value="Genomic_DNA"/>
</dbReference>
<dbReference type="PANTHER" id="PTHR23241:SF102">
    <property type="entry name" value="LD23009P"/>
    <property type="match status" value="1"/>
</dbReference>
<gene>
    <name evidence="7" type="ORF">EVJ58_g10215</name>
</gene>
<dbReference type="InterPro" id="IPR025423">
    <property type="entry name" value="TMEM205-like"/>
</dbReference>
<dbReference type="GO" id="GO:0016020">
    <property type="term" value="C:membrane"/>
    <property type="evidence" value="ECO:0007669"/>
    <property type="project" value="UniProtKB-SubCell"/>
</dbReference>
<feature type="domain" description="TMEM205-like" evidence="6">
    <location>
        <begin position="82"/>
        <end position="172"/>
    </location>
</feature>
<accession>A0A4Y9XSB7</accession>
<protein>
    <recommendedName>
        <fullName evidence="6">TMEM205-like domain-containing protein</fullName>
    </recommendedName>
</protein>
<dbReference type="InterPro" id="IPR053009">
    <property type="entry name" value="Xanthocillin_Biosynth-Assoc"/>
</dbReference>
<feature type="transmembrane region" description="Helical" evidence="5">
    <location>
        <begin position="142"/>
        <end position="162"/>
    </location>
</feature>
<comment type="subcellular location">
    <subcellularLocation>
        <location evidence="1">Membrane</location>
    </subcellularLocation>
</comment>
<reference evidence="7 8" key="1">
    <citation type="submission" date="2019-01" db="EMBL/GenBank/DDBJ databases">
        <title>Genome sequencing of the rare red list fungi Fomitopsis rosea.</title>
        <authorList>
            <person name="Buettner E."/>
            <person name="Kellner H."/>
        </authorList>
    </citation>
    <scope>NUCLEOTIDE SEQUENCE [LARGE SCALE GENOMIC DNA]</scope>
    <source>
        <strain evidence="7 8">DSM 105464</strain>
    </source>
</reference>
<dbReference type="Proteomes" id="UP000298390">
    <property type="component" value="Unassembled WGS sequence"/>
</dbReference>
<organism evidence="7 8">
    <name type="scientific">Rhodofomes roseus</name>
    <dbReference type="NCBI Taxonomy" id="34475"/>
    <lineage>
        <taxon>Eukaryota</taxon>
        <taxon>Fungi</taxon>
        <taxon>Dikarya</taxon>
        <taxon>Basidiomycota</taxon>
        <taxon>Agaricomycotina</taxon>
        <taxon>Agaricomycetes</taxon>
        <taxon>Polyporales</taxon>
        <taxon>Rhodofomes</taxon>
    </lineage>
</organism>
<feature type="transmembrane region" description="Helical" evidence="5">
    <location>
        <begin position="200"/>
        <end position="222"/>
    </location>
</feature>
<dbReference type="PANTHER" id="PTHR23241">
    <property type="entry name" value="LATE EMBRYOGENESIS ABUNDANT PLANTS LEA-RELATED"/>
    <property type="match status" value="1"/>
</dbReference>
<keyword evidence="4 5" id="KW-0472">Membrane</keyword>
<evidence type="ECO:0000313" key="7">
    <source>
        <dbReference type="EMBL" id="TFY52071.1"/>
    </source>
</evidence>
<keyword evidence="2 5" id="KW-0812">Transmembrane</keyword>
<keyword evidence="3 5" id="KW-1133">Transmembrane helix</keyword>
<evidence type="ECO:0000256" key="3">
    <source>
        <dbReference type="ARBA" id="ARBA00022989"/>
    </source>
</evidence>
<feature type="transmembrane region" description="Helical" evidence="5">
    <location>
        <begin position="102"/>
        <end position="122"/>
    </location>
</feature>
<dbReference type="Pfam" id="PF13664">
    <property type="entry name" value="DUF4149"/>
    <property type="match status" value="1"/>
</dbReference>
<name>A0A4Y9XSB7_9APHY</name>
<comment type="caution">
    <text evidence="7">The sequence shown here is derived from an EMBL/GenBank/DDBJ whole genome shotgun (WGS) entry which is preliminary data.</text>
</comment>
<evidence type="ECO:0000259" key="6">
    <source>
        <dbReference type="Pfam" id="PF13664"/>
    </source>
</evidence>
<evidence type="ECO:0000256" key="1">
    <source>
        <dbReference type="ARBA" id="ARBA00004370"/>
    </source>
</evidence>
<sequence>MMAMIGCYAGASAVVRYHHYRRRVRYVPARDIDSCLHLGPVQSQEPVYRRLCLASGHVNLGYVLCGYVFCNVSSAEVNFGTIGPIAYRALPRHQFGALQHRVFPIYFVQSIVASAVLLVLWVRAHPAVSAHLSPAVADVAQTYTLSSVLVMQSANHFVAGPLTSKIMFDRHKLEKAEGKSYSEEGVSDAMKALNSKFSTLHGVSSLLNLFAVIALLFHGLWISNAGTGL</sequence>
<evidence type="ECO:0000313" key="8">
    <source>
        <dbReference type="Proteomes" id="UP000298390"/>
    </source>
</evidence>